<feature type="compositionally biased region" description="Low complexity" evidence="1">
    <location>
        <begin position="145"/>
        <end position="154"/>
    </location>
</feature>
<sequence length="466" mass="49561">MTTPDTDLGGRPDDPDETGDELDDLPDGHDDEPGVGPGSSLHQADDADPAADDQAAPVDLGTPVGQLAAGAALVTVAGGLVLYQAGGWTWLAIGAAALAALAILVVVAPLAWRRLRGRRPYTSGARRSWPSSRRSAGGGWRVPRGSRAAAGRSRGGVRAALSRILPRGRSRSAAPAAGRAARRGRLGRAARAVAAAGRRLAGRGRTRRGPKTMRRVGKATAAAGRAIKRATRLPRAAARLARAVRAARSRTRKAAAGAGRRLNAATGGRLGRAWRRLAAARWPRALQGRARTWLRRLAGGRAAGLWRRWRGRRQDDSKSADEEDTQPILTVAPAASSRTTRRASRTRLEGSPMSEFALITHATELPTIAAEYQAGHMMEVRGHVAMLRELPLSAGAAVRIFTERLAADYPLNDEAKEALQRIYEALGAVVDACDEAAEVFESTHEADIDRLEHQRVGEPMWDAGAL</sequence>
<feature type="transmembrane region" description="Helical" evidence="2">
    <location>
        <begin position="91"/>
        <end position="112"/>
    </location>
</feature>
<dbReference type="EMBL" id="POUD01000024">
    <property type="protein sequence ID" value="PZG20585.1"/>
    <property type="molecule type" value="Genomic_DNA"/>
</dbReference>
<comment type="caution">
    <text evidence="3">The sequence shown here is derived from an EMBL/GenBank/DDBJ whole genome shotgun (WGS) entry which is preliminary data.</text>
</comment>
<proteinExistence type="predicted"/>
<evidence type="ECO:0000256" key="2">
    <source>
        <dbReference type="SAM" id="Phobius"/>
    </source>
</evidence>
<gene>
    <name evidence="3" type="ORF">C1J01_08765</name>
</gene>
<feature type="compositionally biased region" description="Acidic residues" evidence="1">
    <location>
        <begin position="14"/>
        <end position="25"/>
    </location>
</feature>
<feature type="region of interest" description="Disordered" evidence="1">
    <location>
        <begin position="121"/>
        <end position="154"/>
    </location>
</feature>
<feature type="transmembrane region" description="Helical" evidence="2">
    <location>
        <begin position="67"/>
        <end position="85"/>
    </location>
</feature>
<feature type="compositionally biased region" description="Basic residues" evidence="1">
    <location>
        <begin position="200"/>
        <end position="217"/>
    </location>
</feature>
<dbReference type="RefSeq" id="WP_111177928.1">
    <property type="nucleotide sequence ID" value="NZ_POUD01000024.1"/>
</dbReference>
<feature type="region of interest" description="Disordered" evidence="1">
    <location>
        <begin position="197"/>
        <end position="217"/>
    </location>
</feature>
<evidence type="ECO:0000313" key="3">
    <source>
        <dbReference type="EMBL" id="PZG20585.1"/>
    </source>
</evidence>
<feature type="region of interest" description="Disordered" evidence="1">
    <location>
        <begin position="1"/>
        <end position="58"/>
    </location>
</feature>
<organism evidence="3 4">
    <name type="scientific">Nonomuraea aridisoli</name>
    <dbReference type="NCBI Taxonomy" id="2070368"/>
    <lineage>
        <taxon>Bacteria</taxon>
        <taxon>Bacillati</taxon>
        <taxon>Actinomycetota</taxon>
        <taxon>Actinomycetes</taxon>
        <taxon>Streptosporangiales</taxon>
        <taxon>Streptosporangiaceae</taxon>
        <taxon>Nonomuraea</taxon>
    </lineage>
</organism>
<keyword evidence="4" id="KW-1185">Reference proteome</keyword>
<keyword evidence="2" id="KW-0472">Membrane</keyword>
<reference evidence="3 4" key="1">
    <citation type="submission" date="2018-01" db="EMBL/GenBank/DDBJ databases">
        <title>Draft genome sequence of Nonomuraea sp. KC333.</title>
        <authorList>
            <person name="Sahin N."/>
            <person name="Saygin H."/>
            <person name="Ay H."/>
        </authorList>
    </citation>
    <scope>NUCLEOTIDE SEQUENCE [LARGE SCALE GENOMIC DNA]</scope>
    <source>
        <strain evidence="3 4">KC333</strain>
    </source>
</reference>
<evidence type="ECO:0000256" key="1">
    <source>
        <dbReference type="SAM" id="MobiDB-lite"/>
    </source>
</evidence>
<accession>A0A2W2EWC9</accession>
<dbReference type="AlphaFoldDB" id="A0A2W2EWC9"/>
<name>A0A2W2EWC9_9ACTN</name>
<dbReference type="Proteomes" id="UP000249304">
    <property type="component" value="Unassembled WGS sequence"/>
</dbReference>
<protein>
    <submittedName>
        <fullName evidence="3">Uncharacterized protein</fullName>
    </submittedName>
</protein>
<keyword evidence="2" id="KW-1133">Transmembrane helix</keyword>
<keyword evidence="2" id="KW-0812">Transmembrane</keyword>
<evidence type="ECO:0000313" key="4">
    <source>
        <dbReference type="Proteomes" id="UP000249304"/>
    </source>
</evidence>
<feature type="compositionally biased region" description="Low complexity" evidence="1">
    <location>
        <begin position="123"/>
        <end position="135"/>
    </location>
</feature>